<dbReference type="InterPro" id="IPR017511">
    <property type="entry name" value="PQQ_mDH"/>
</dbReference>
<name>A0A5C9A5H5_9GAMM</name>
<keyword evidence="5" id="KW-0732">Signal</keyword>
<dbReference type="InterPro" id="IPR011047">
    <property type="entry name" value="Quinoprotein_ADH-like_sf"/>
</dbReference>
<evidence type="ECO:0000256" key="4">
    <source>
        <dbReference type="SAM" id="MobiDB-lite"/>
    </source>
</evidence>
<organism evidence="7 8">
    <name type="scientific">Parahaliea maris</name>
    <dbReference type="NCBI Taxonomy" id="2716870"/>
    <lineage>
        <taxon>Bacteria</taxon>
        <taxon>Pseudomonadati</taxon>
        <taxon>Pseudomonadota</taxon>
        <taxon>Gammaproteobacteria</taxon>
        <taxon>Cellvibrionales</taxon>
        <taxon>Halieaceae</taxon>
        <taxon>Parahaliea</taxon>
    </lineage>
</organism>
<dbReference type="CDD" id="cd10280">
    <property type="entry name" value="PQQ_mGDH"/>
    <property type="match status" value="1"/>
</dbReference>
<comment type="cofactor">
    <cofactor evidence="1">
        <name>pyrroloquinoline quinone</name>
        <dbReference type="ChEBI" id="CHEBI:58442"/>
    </cofactor>
</comment>
<dbReference type="Proteomes" id="UP000321039">
    <property type="component" value="Unassembled WGS sequence"/>
</dbReference>
<reference evidence="7 8" key="1">
    <citation type="submission" date="2019-08" db="EMBL/GenBank/DDBJ databases">
        <title>Parahaliea maris sp. nov., isolated from the surface seawater.</title>
        <authorList>
            <person name="Liu Y."/>
        </authorList>
    </citation>
    <scope>NUCLEOTIDE SEQUENCE [LARGE SCALE GENOMIC DNA]</scope>
    <source>
        <strain evidence="7 8">HSLHS9</strain>
    </source>
</reference>
<feature type="chain" id="PRO_5022893061" evidence="5">
    <location>
        <begin position="24"/>
        <end position="661"/>
    </location>
</feature>
<feature type="region of interest" description="Disordered" evidence="4">
    <location>
        <begin position="378"/>
        <end position="399"/>
    </location>
</feature>
<evidence type="ECO:0000256" key="2">
    <source>
        <dbReference type="ARBA" id="ARBA00008156"/>
    </source>
</evidence>
<comment type="caution">
    <text evidence="7">The sequence shown here is derived from an EMBL/GenBank/DDBJ whole genome shotgun (WGS) entry which is preliminary data.</text>
</comment>
<dbReference type="PROSITE" id="PS51257">
    <property type="entry name" value="PROKAR_LIPOPROTEIN"/>
    <property type="match status" value="1"/>
</dbReference>
<dbReference type="GO" id="GO:0016020">
    <property type="term" value="C:membrane"/>
    <property type="evidence" value="ECO:0007669"/>
    <property type="project" value="InterPro"/>
</dbReference>
<gene>
    <name evidence="7" type="ORF">FV139_01175</name>
</gene>
<dbReference type="InterPro" id="IPR002372">
    <property type="entry name" value="PQQ_rpt_dom"/>
</dbReference>
<protein>
    <submittedName>
        <fullName evidence="7">Pyrroloquinoline quinone-dependent dehydrogenase</fullName>
    </submittedName>
</protein>
<dbReference type="EMBL" id="VRZA01000001">
    <property type="protein sequence ID" value="TXS96145.1"/>
    <property type="molecule type" value="Genomic_DNA"/>
</dbReference>
<dbReference type="RefSeq" id="WP_148066415.1">
    <property type="nucleotide sequence ID" value="NZ_VRZA01000001.1"/>
</dbReference>
<evidence type="ECO:0000256" key="3">
    <source>
        <dbReference type="ARBA" id="ARBA00023002"/>
    </source>
</evidence>
<sequence>MNHTALRRLLLTLPLLALTACQRAPLDHSGPVASWPAVGGSNAGQRFSELTQISPDNVGQLEVAWVYHTGDISTGTDTHGATAFQATPLVTNGSMYLCTPYNRIVSLDPETGEERWTYDPQVDLTGVYTPSCRGVAYWENEGSQGEACNRRILSGTLDARLLAVDADTGRPCEDFGEAGNVDLKANLGDVRLAEYYMTSAPLVIDDLVVTGAFVKDGQRVDAPPGVIRAFDVRSGELVWAFDPVPPGIEPVTAEQAKAGANFTRSTPNAWGNLSADVERGIIYLPTGGPQPDHYGGPERGDLDYYGTSVVAVDAGSGEPLWHFQAVHHDIWDWDVAAQPVLFEQNGSTPGVIAATKMGHIFLLNRETGEPLFPVEERPVPKSNVPGEPTAPTQPFPTLPKPVHPEALTEDDIWGLYPGDRDACLAQFKAFDYRGIFTPPGLEREALLWPGLGGGVNWGSVSVNPKQNIMIVNSMRVPYTAKLIPREKADSLDGNDLVGANAQEGTPYVVVRGGFLSPHNTPCTAPPWGVLTAINLDSGETLWEIPLGNLEELSPLGLGRILDWGTPNTGGTLQTATGLVFAAATLDGYIRAFDVNSGETLWQDKLPAPAQATPMTYRLEKNGKQYLAIAAGGHGPLAYAAKGPEKLGELLGDALVVYSLSD</sequence>
<dbReference type="GO" id="GO:0008876">
    <property type="term" value="F:quinoprotein glucose dehydrogenase activity"/>
    <property type="evidence" value="ECO:0007669"/>
    <property type="project" value="TreeGrafter"/>
</dbReference>
<dbReference type="PANTHER" id="PTHR32303">
    <property type="entry name" value="QUINOPROTEIN ALCOHOL DEHYDROGENASE (CYTOCHROME C)"/>
    <property type="match status" value="1"/>
</dbReference>
<dbReference type="SMART" id="SM00564">
    <property type="entry name" value="PQQ"/>
    <property type="match status" value="5"/>
</dbReference>
<dbReference type="InterPro" id="IPR018391">
    <property type="entry name" value="PQQ_b-propeller_rpt"/>
</dbReference>
<accession>A0A5C9A5H5</accession>
<dbReference type="Pfam" id="PF01011">
    <property type="entry name" value="PQQ"/>
    <property type="match status" value="1"/>
</dbReference>
<evidence type="ECO:0000313" key="8">
    <source>
        <dbReference type="Proteomes" id="UP000321039"/>
    </source>
</evidence>
<evidence type="ECO:0000256" key="1">
    <source>
        <dbReference type="ARBA" id="ARBA00001931"/>
    </source>
</evidence>
<evidence type="ECO:0000256" key="5">
    <source>
        <dbReference type="SAM" id="SignalP"/>
    </source>
</evidence>
<keyword evidence="3" id="KW-0560">Oxidoreductase</keyword>
<feature type="signal peptide" evidence="5">
    <location>
        <begin position="1"/>
        <end position="23"/>
    </location>
</feature>
<keyword evidence="8" id="KW-1185">Reference proteome</keyword>
<dbReference type="GO" id="GO:0048038">
    <property type="term" value="F:quinone binding"/>
    <property type="evidence" value="ECO:0007669"/>
    <property type="project" value="InterPro"/>
</dbReference>
<dbReference type="AlphaFoldDB" id="A0A5C9A5H5"/>
<proteinExistence type="inferred from homology"/>
<dbReference type="SUPFAM" id="SSF50998">
    <property type="entry name" value="Quinoprotein alcohol dehydrogenase-like"/>
    <property type="match status" value="1"/>
</dbReference>
<feature type="domain" description="Pyrrolo-quinoline quinone repeat" evidence="6">
    <location>
        <begin position="35"/>
        <end position="625"/>
    </location>
</feature>
<evidence type="ECO:0000259" key="6">
    <source>
        <dbReference type="Pfam" id="PF01011"/>
    </source>
</evidence>
<comment type="similarity">
    <text evidence="2">Belongs to the bacterial PQQ dehydrogenase family.</text>
</comment>
<dbReference type="PANTHER" id="PTHR32303:SF4">
    <property type="entry name" value="QUINOPROTEIN GLUCOSE DEHYDROGENASE"/>
    <property type="match status" value="1"/>
</dbReference>
<evidence type="ECO:0000313" key="7">
    <source>
        <dbReference type="EMBL" id="TXS96145.1"/>
    </source>
</evidence>
<dbReference type="Gene3D" id="2.140.10.10">
    <property type="entry name" value="Quinoprotein alcohol dehydrogenase-like superfamily"/>
    <property type="match status" value="2"/>
</dbReference>